<dbReference type="KEGG" id="mtar:DF168_01682"/>
<dbReference type="Proteomes" id="UP000247465">
    <property type="component" value="Chromosome"/>
</dbReference>
<proteinExistence type="predicted"/>
<dbReference type="SUPFAM" id="SSF69318">
    <property type="entry name" value="Integrin alpha N-terminal domain"/>
    <property type="match status" value="1"/>
</dbReference>
<gene>
    <name evidence="2" type="ORF">DF168_01682</name>
</gene>
<name>A0A2Z4AH39_9BACT</name>
<dbReference type="Pfam" id="PF01839">
    <property type="entry name" value="FG-GAP"/>
    <property type="match status" value="1"/>
</dbReference>
<dbReference type="Gene3D" id="2.130.10.130">
    <property type="entry name" value="Integrin alpha, N-terminal"/>
    <property type="match status" value="2"/>
</dbReference>
<dbReference type="InterPro" id="IPR028994">
    <property type="entry name" value="Integrin_alpha_N"/>
</dbReference>
<keyword evidence="1" id="KW-0732">Signal</keyword>
<dbReference type="PANTHER" id="PTHR44103:SF1">
    <property type="entry name" value="PROPROTEIN CONVERTASE P"/>
    <property type="match status" value="1"/>
</dbReference>
<protein>
    <recommendedName>
        <fullName evidence="4">VCBS repeat-containing protein</fullName>
    </recommendedName>
</protein>
<evidence type="ECO:0000313" key="2">
    <source>
        <dbReference type="EMBL" id="AWT60468.1"/>
    </source>
</evidence>
<dbReference type="PANTHER" id="PTHR44103">
    <property type="entry name" value="PROPROTEIN CONVERTASE P"/>
    <property type="match status" value="1"/>
</dbReference>
<dbReference type="Pfam" id="PF13517">
    <property type="entry name" value="FG-GAP_3"/>
    <property type="match status" value="1"/>
</dbReference>
<sequence>MRFRRHTLYQGQPAERLSCVVGDLNNDGRPEIVIATRNPEQIHWFGRTSNGIWQQYLIDDTFPSISVGGALVDLTGNGQLDLIAGTSDRGSHVFWWECPTNPTERWIRREVSQLPGSRTHDLLLADIDGDGRPELYVWNQDAETLFWVPLPDDPYSCPWRDFRPVVTGINEQALSAADVDGDGRLELIAGCSWYRLLSNGKWERHIYTKDYGGVRVVSADFDGSGKSQIVVCEVGADIGQQYGRLALFRPGASPEDLWEEEVLHDHLIDAHSLQVADFDGDGCPDIFVGEMGLKDWENHPPSQRIFLTRGNRMEEHIIDLGVGTHEAQIIELDGHIGIVSKPYRSLQDSSVRPKGVDAIYLYMPD</sequence>
<organism evidence="2 3">
    <name type="scientific">Candidatus Moanibacter tarae</name>
    <dbReference type="NCBI Taxonomy" id="2200854"/>
    <lineage>
        <taxon>Bacteria</taxon>
        <taxon>Pseudomonadati</taxon>
        <taxon>Verrucomicrobiota</taxon>
        <taxon>Opitutia</taxon>
        <taxon>Puniceicoccales</taxon>
        <taxon>Puniceicoccales incertae sedis</taxon>
        <taxon>Candidatus Moanibacter</taxon>
    </lineage>
</organism>
<dbReference type="InterPro" id="IPR013517">
    <property type="entry name" value="FG-GAP"/>
</dbReference>
<dbReference type="AlphaFoldDB" id="A0A2Z4AH39"/>
<accession>A0A2Z4AH39</accession>
<evidence type="ECO:0008006" key="4">
    <source>
        <dbReference type="Google" id="ProtNLM"/>
    </source>
</evidence>
<reference evidence="2 3" key="1">
    <citation type="submission" date="2018-06" db="EMBL/GenBank/DDBJ databases">
        <title>Draft Genome Sequence of a Novel Marine Bacterium Related to the Verrucomicrobia.</title>
        <authorList>
            <person name="Vosseberg J."/>
            <person name="Martijn J."/>
            <person name="Ettema T.J.G."/>
        </authorList>
    </citation>
    <scope>NUCLEOTIDE SEQUENCE [LARGE SCALE GENOMIC DNA]</scope>
    <source>
        <strain evidence="2">TARA_B100001123</strain>
    </source>
</reference>
<dbReference type="EMBL" id="CP029803">
    <property type="protein sequence ID" value="AWT60468.1"/>
    <property type="molecule type" value="Genomic_DNA"/>
</dbReference>
<evidence type="ECO:0000256" key="1">
    <source>
        <dbReference type="ARBA" id="ARBA00022729"/>
    </source>
</evidence>
<evidence type="ECO:0000313" key="3">
    <source>
        <dbReference type="Proteomes" id="UP000247465"/>
    </source>
</evidence>